<name>A0AAV4WGV0_9ARAC</name>
<protein>
    <submittedName>
        <fullName evidence="1">Uncharacterized protein</fullName>
    </submittedName>
</protein>
<keyword evidence="2" id="KW-1185">Reference proteome</keyword>
<sequence length="158" mass="17961">MTRLHLHHCQIFHISTRICIGIYSNCSFKVQDCSGTNSPTSFPKISQYLCKYLSRHLSNCLLKVAVARLHPHNSQRFHSTYAHTCLGTSATVYSRLQLHDFPNIIPIDFTASLYLSRYIQQLCTSYTNYVTTATCLGNYSNLSRYLQQLCTATVNVLA</sequence>
<reference evidence="1 2" key="1">
    <citation type="submission" date="2021-06" db="EMBL/GenBank/DDBJ databases">
        <title>Caerostris darwini draft genome.</title>
        <authorList>
            <person name="Kono N."/>
            <person name="Arakawa K."/>
        </authorList>
    </citation>
    <scope>NUCLEOTIDE SEQUENCE [LARGE SCALE GENOMIC DNA]</scope>
</reference>
<dbReference type="Proteomes" id="UP001054837">
    <property type="component" value="Unassembled WGS sequence"/>
</dbReference>
<accession>A0AAV4WGV0</accession>
<gene>
    <name evidence="1" type="ORF">CDAR_85881</name>
</gene>
<organism evidence="1 2">
    <name type="scientific">Caerostris darwini</name>
    <dbReference type="NCBI Taxonomy" id="1538125"/>
    <lineage>
        <taxon>Eukaryota</taxon>
        <taxon>Metazoa</taxon>
        <taxon>Ecdysozoa</taxon>
        <taxon>Arthropoda</taxon>
        <taxon>Chelicerata</taxon>
        <taxon>Arachnida</taxon>
        <taxon>Araneae</taxon>
        <taxon>Araneomorphae</taxon>
        <taxon>Entelegynae</taxon>
        <taxon>Araneoidea</taxon>
        <taxon>Araneidae</taxon>
        <taxon>Caerostris</taxon>
    </lineage>
</organism>
<evidence type="ECO:0000313" key="1">
    <source>
        <dbReference type="EMBL" id="GIY81608.1"/>
    </source>
</evidence>
<proteinExistence type="predicted"/>
<evidence type="ECO:0000313" key="2">
    <source>
        <dbReference type="Proteomes" id="UP001054837"/>
    </source>
</evidence>
<dbReference type="EMBL" id="BPLQ01014651">
    <property type="protein sequence ID" value="GIY81608.1"/>
    <property type="molecule type" value="Genomic_DNA"/>
</dbReference>
<dbReference type="AlphaFoldDB" id="A0AAV4WGV0"/>
<comment type="caution">
    <text evidence="1">The sequence shown here is derived from an EMBL/GenBank/DDBJ whole genome shotgun (WGS) entry which is preliminary data.</text>
</comment>